<evidence type="ECO:0000313" key="1">
    <source>
        <dbReference type="EMBL" id="ABX09419.1"/>
    </source>
</evidence>
<reference evidence="1 2" key="1">
    <citation type="journal article" date="2007" name="PLoS Genet.">
        <title>Patterns and implications of gene gain and loss in the evolution of Prochlorococcus.</title>
        <authorList>
            <person name="Kettler G.C."/>
            <person name="Martiny A.C."/>
            <person name="Huang K."/>
            <person name="Zucker J."/>
            <person name="Coleman M.L."/>
            <person name="Rodrigue S."/>
            <person name="Chen F."/>
            <person name="Lapidus A."/>
            <person name="Ferriera S."/>
            <person name="Johnson J."/>
            <person name="Steglich C."/>
            <person name="Church G.M."/>
            <person name="Richardson P."/>
            <person name="Chisholm S.W."/>
        </authorList>
    </citation>
    <scope>NUCLEOTIDE SEQUENCE [LARGE SCALE GENOMIC DNA]</scope>
    <source>
        <strain evidence="2">MIT 9211</strain>
    </source>
</reference>
<protein>
    <submittedName>
        <fullName evidence="1">Uncharacterized protein</fullName>
    </submittedName>
</protein>
<dbReference type="KEGG" id="pmj:P9211_14881"/>
<name>A9BC57_PROM4</name>
<dbReference type="AlphaFoldDB" id="A9BC57"/>
<evidence type="ECO:0000313" key="2">
    <source>
        <dbReference type="Proteomes" id="UP000000788"/>
    </source>
</evidence>
<keyword evidence="2" id="KW-1185">Reference proteome</keyword>
<dbReference type="STRING" id="93059.P9211_14881"/>
<gene>
    <name evidence="1" type="ordered locus">P9211_14881</name>
</gene>
<sequence>MHRFQRPSSIGINELEETIDSLIVLVHSRITKKEVFILLVYFSWLARKETGVQARWCTNKSWTQRGTSKYVPLFYAEPFHYTTHFFSANKAGTLINCCYCSYLCKKMLGLYC</sequence>
<dbReference type="Proteomes" id="UP000000788">
    <property type="component" value="Chromosome"/>
</dbReference>
<organism evidence="1 2">
    <name type="scientific">Prochlorococcus marinus (strain MIT 9211)</name>
    <dbReference type="NCBI Taxonomy" id="93059"/>
    <lineage>
        <taxon>Bacteria</taxon>
        <taxon>Bacillati</taxon>
        <taxon>Cyanobacteriota</taxon>
        <taxon>Cyanophyceae</taxon>
        <taxon>Synechococcales</taxon>
        <taxon>Prochlorococcaceae</taxon>
        <taxon>Prochlorococcus</taxon>
    </lineage>
</organism>
<accession>A9BC57</accession>
<proteinExistence type="predicted"/>
<dbReference type="HOGENOM" id="CLU_2143618_0_0_3"/>
<dbReference type="EMBL" id="CP000878">
    <property type="protein sequence ID" value="ABX09419.1"/>
    <property type="molecule type" value="Genomic_DNA"/>
</dbReference>